<dbReference type="InterPro" id="IPR016161">
    <property type="entry name" value="Ald_DH/histidinol_DH"/>
</dbReference>
<proteinExistence type="predicted"/>
<keyword evidence="4" id="KW-1185">Reference proteome</keyword>
<reference evidence="3 4" key="1">
    <citation type="submission" date="2019-03" db="EMBL/GenBank/DDBJ databases">
        <authorList>
            <person name="Gaulin E."/>
            <person name="Dumas B."/>
        </authorList>
    </citation>
    <scope>NUCLEOTIDE SEQUENCE [LARGE SCALE GENOMIC DNA]</scope>
    <source>
        <strain evidence="3">CBS 568.67</strain>
    </source>
</reference>
<accession>A0A485KV66</accession>
<dbReference type="Gene3D" id="3.40.309.10">
    <property type="entry name" value="Aldehyde Dehydrogenase, Chain A, domain 2"/>
    <property type="match status" value="1"/>
</dbReference>
<dbReference type="Pfam" id="PF00171">
    <property type="entry name" value="Aldedh"/>
    <property type="match status" value="1"/>
</dbReference>
<dbReference type="Gene3D" id="3.40.605.10">
    <property type="entry name" value="Aldehyde Dehydrogenase, Chain A, domain 1"/>
    <property type="match status" value="1"/>
</dbReference>
<dbReference type="AlphaFoldDB" id="A0A485KV66"/>
<evidence type="ECO:0000259" key="1">
    <source>
        <dbReference type="Pfam" id="PF00171"/>
    </source>
</evidence>
<dbReference type="OrthoDB" id="310895at2759"/>
<dbReference type="PANTHER" id="PTHR11699">
    <property type="entry name" value="ALDEHYDE DEHYDROGENASE-RELATED"/>
    <property type="match status" value="1"/>
</dbReference>
<evidence type="ECO:0000313" key="3">
    <source>
        <dbReference type="EMBL" id="VFT88918.1"/>
    </source>
</evidence>
<gene>
    <name evidence="3" type="primary">Aste57867_12063</name>
    <name evidence="2" type="ORF">As57867_012018</name>
    <name evidence="3" type="ORF">ASTE57867_12063</name>
</gene>
<feature type="domain" description="Aldehyde dehydrogenase" evidence="1">
    <location>
        <begin position="2"/>
        <end position="125"/>
    </location>
</feature>
<dbReference type="Proteomes" id="UP000332933">
    <property type="component" value="Unassembled WGS sequence"/>
</dbReference>
<dbReference type="GO" id="GO:0016620">
    <property type="term" value="F:oxidoreductase activity, acting on the aldehyde or oxo group of donors, NAD or NADP as acceptor"/>
    <property type="evidence" value="ECO:0007669"/>
    <property type="project" value="InterPro"/>
</dbReference>
<sequence>MAEPTIIAYVTDDMTIAKVVIFGPVMSIFKSKTIDEVDPALRHWFMILQVIDRANASSYGLGAGVVTQNLQTSLRFTREWRGSTVYVNCFAIFNAAAPFGGFKNLGVGRELGEHALRPYLENKTVVIIKE</sequence>
<dbReference type="EMBL" id="CAADRA010005358">
    <property type="protein sequence ID" value="VFT88918.1"/>
    <property type="molecule type" value="Genomic_DNA"/>
</dbReference>
<dbReference type="SUPFAM" id="SSF53720">
    <property type="entry name" value="ALDH-like"/>
    <property type="match status" value="1"/>
</dbReference>
<dbReference type="InterPro" id="IPR016163">
    <property type="entry name" value="Ald_DH_C"/>
</dbReference>
<name>A0A485KV66_9STRA</name>
<dbReference type="InterPro" id="IPR016162">
    <property type="entry name" value="Ald_DH_N"/>
</dbReference>
<protein>
    <submittedName>
        <fullName evidence="3">Aste57867_12063 protein</fullName>
    </submittedName>
</protein>
<reference evidence="2" key="2">
    <citation type="submission" date="2019-06" db="EMBL/GenBank/DDBJ databases">
        <title>Genomics analysis of Aphanomyces spp. identifies a new class of oomycete effector associated with host adaptation.</title>
        <authorList>
            <person name="Gaulin E."/>
        </authorList>
    </citation>
    <scope>NUCLEOTIDE SEQUENCE</scope>
    <source>
        <strain evidence="2">CBS 578.67</strain>
    </source>
</reference>
<evidence type="ECO:0000313" key="2">
    <source>
        <dbReference type="EMBL" id="KAF0697235.1"/>
    </source>
</evidence>
<dbReference type="EMBL" id="VJMH01005337">
    <property type="protein sequence ID" value="KAF0697235.1"/>
    <property type="molecule type" value="Genomic_DNA"/>
</dbReference>
<dbReference type="InterPro" id="IPR015590">
    <property type="entry name" value="Aldehyde_DH_dom"/>
</dbReference>
<evidence type="ECO:0000313" key="4">
    <source>
        <dbReference type="Proteomes" id="UP000332933"/>
    </source>
</evidence>
<organism evidence="3 4">
    <name type="scientific">Aphanomyces stellatus</name>
    <dbReference type="NCBI Taxonomy" id="120398"/>
    <lineage>
        <taxon>Eukaryota</taxon>
        <taxon>Sar</taxon>
        <taxon>Stramenopiles</taxon>
        <taxon>Oomycota</taxon>
        <taxon>Saprolegniomycetes</taxon>
        <taxon>Saprolegniales</taxon>
        <taxon>Verrucalvaceae</taxon>
        <taxon>Aphanomyces</taxon>
    </lineage>
</organism>